<sequence>MRLRPVIIALQESYQRHTSNVEHDQDDDGIRRMPGRSVTDLVRFR</sequence>
<reference evidence="1 2" key="1">
    <citation type="submission" date="2016-08" db="EMBL/GenBank/DDBJ databases">
        <authorList>
            <person name="Seilhamer J.J."/>
        </authorList>
    </citation>
    <scope>NUCLEOTIDE SEQUENCE [LARGE SCALE GENOMIC DNA]</scope>
    <source>
        <strain evidence="1 2">CCBAU 10071</strain>
    </source>
</reference>
<gene>
    <name evidence="1" type="ORF">GA0061099_1002319</name>
</gene>
<proteinExistence type="predicted"/>
<dbReference type="EMBL" id="FMAE01000002">
    <property type="protein sequence ID" value="SCB16612.1"/>
    <property type="molecule type" value="Genomic_DNA"/>
</dbReference>
<protein>
    <submittedName>
        <fullName evidence="1">Uncharacterized protein</fullName>
    </submittedName>
</protein>
<dbReference type="Proteomes" id="UP000183174">
    <property type="component" value="Unassembled WGS sequence"/>
</dbReference>
<evidence type="ECO:0000313" key="1">
    <source>
        <dbReference type="EMBL" id="SCB16612.1"/>
    </source>
</evidence>
<evidence type="ECO:0000313" key="2">
    <source>
        <dbReference type="Proteomes" id="UP000183174"/>
    </source>
</evidence>
<accession>A0A1C3UMC0</accession>
<name>A0A1C3UMC0_9BRAD</name>
<organism evidence="1 2">
    <name type="scientific">Bradyrhizobium yuanmingense</name>
    <dbReference type="NCBI Taxonomy" id="108015"/>
    <lineage>
        <taxon>Bacteria</taxon>
        <taxon>Pseudomonadati</taxon>
        <taxon>Pseudomonadota</taxon>
        <taxon>Alphaproteobacteria</taxon>
        <taxon>Hyphomicrobiales</taxon>
        <taxon>Nitrobacteraceae</taxon>
        <taxon>Bradyrhizobium</taxon>
    </lineage>
</organism>
<dbReference type="AlphaFoldDB" id="A0A1C3UMC0"/>